<dbReference type="EMBL" id="AVBG01000007">
    <property type="protein sequence ID" value="KGP91243.1"/>
    <property type="molecule type" value="Genomic_DNA"/>
</dbReference>
<evidence type="ECO:0000256" key="1">
    <source>
        <dbReference type="SAM" id="Phobius"/>
    </source>
</evidence>
<dbReference type="AlphaFoldDB" id="A0A0A2UWW3"/>
<gene>
    <name evidence="2" type="ORF">N780_08510</name>
</gene>
<name>A0A0A2UWW3_9BACI</name>
<dbReference type="STRING" id="1385513.N780_08510"/>
<organism evidence="2 3">
    <name type="scientific">Pontibacillus chungwhensis BH030062</name>
    <dbReference type="NCBI Taxonomy" id="1385513"/>
    <lineage>
        <taxon>Bacteria</taxon>
        <taxon>Bacillati</taxon>
        <taxon>Bacillota</taxon>
        <taxon>Bacilli</taxon>
        <taxon>Bacillales</taxon>
        <taxon>Bacillaceae</taxon>
        <taxon>Pontibacillus</taxon>
    </lineage>
</organism>
<keyword evidence="3" id="KW-1185">Reference proteome</keyword>
<reference evidence="2 3" key="1">
    <citation type="submission" date="2013-08" db="EMBL/GenBank/DDBJ databases">
        <title>Genome of Pontibacillus chungwhensis.</title>
        <authorList>
            <person name="Wang Q."/>
            <person name="Wang G."/>
        </authorList>
    </citation>
    <scope>NUCLEOTIDE SEQUENCE [LARGE SCALE GENOMIC DNA]</scope>
    <source>
        <strain evidence="2 3">BH030062</strain>
    </source>
</reference>
<protein>
    <submittedName>
        <fullName evidence="2">Uncharacterized protein</fullName>
    </submittedName>
</protein>
<evidence type="ECO:0000313" key="2">
    <source>
        <dbReference type="EMBL" id="KGP91243.1"/>
    </source>
</evidence>
<evidence type="ECO:0000313" key="3">
    <source>
        <dbReference type="Proteomes" id="UP000030153"/>
    </source>
</evidence>
<accession>A0A0A2UWW3</accession>
<feature type="transmembrane region" description="Helical" evidence="1">
    <location>
        <begin position="31"/>
        <end position="50"/>
    </location>
</feature>
<sequence length="70" mass="8060">MSHLKNKLYWMLMPPFLIAAMSLIYFLPVESAAFCGIGVVILFWVVYYRLRKNQTKKANGKEGDHDSYGS</sequence>
<keyword evidence="1" id="KW-0472">Membrane</keyword>
<comment type="caution">
    <text evidence="2">The sequence shown here is derived from an EMBL/GenBank/DDBJ whole genome shotgun (WGS) entry which is preliminary data.</text>
</comment>
<keyword evidence="1" id="KW-1133">Transmembrane helix</keyword>
<proteinExistence type="predicted"/>
<dbReference type="Proteomes" id="UP000030153">
    <property type="component" value="Unassembled WGS sequence"/>
</dbReference>
<keyword evidence="1" id="KW-0812">Transmembrane</keyword>
<dbReference type="RefSeq" id="WP_036783632.1">
    <property type="nucleotide sequence ID" value="NZ_AVBG01000007.1"/>
</dbReference>